<dbReference type="EMBL" id="AJTX02000010">
    <property type="protein sequence ID" value="KKI98028.1"/>
    <property type="molecule type" value="Genomic_DNA"/>
</dbReference>
<dbReference type="Proteomes" id="UP000034681">
    <property type="component" value="Unassembled WGS sequence"/>
</dbReference>
<accession>A0A0M2PTN1</accession>
<reference evidence="2" key="1">
    <citation type="submission" date="2012-04" db="EMBL/GenBank/DDBJ databases">
        <authorList>
            <person name="Borisov I.G."/>
            <person name="Ivanikova N.V."/>
            <person name="Pinevich A.V."/>
        </authorList>
    </citation>
    <scope>NUCLEOTIDE SEQUENCE</scope>
    <source>
        <strain evidence="2">CALU 1027</strain>
    </source>
</reference>
<dbReference type="InterPro" id="IPR010802">
    <property type="entry name" value="DUF1400"/>
</dbReference>
<feature type="domain" description="DUF1400" evidence="1">
    <location>
        <begin position="237"/>
        <end position="331"/>
    </location>
</feature>
<organism evidence="2 3">
    <name type="scientific">Prochlorothrix hollandica PCC 9006 = CALU 1027</name>
    <dbReference type="NCBI Taxonomy" id="317619"/>
    <lineage>
        <taxon>Bacteria</taxon>
        <taxon>Bacillati</taxon>
        <taxon>Cyanobacteriota</taxon>
        <taxon>Cyanophyceae</taxon>
        <taxon>Prochlorotrichales</taxon>
        <taxon>Prochlorotrichaceae</taxon>
        <taxon>Prochlorothrix</taxon>
    </lineage>
</organism>
<comment type="caution">
    <text evidence="2">The sequence shown here is derived from an EMBL/GenBank/DDBJ whole genome shotgun (WGS) entry which is preliminary data.</text>
</comment>
<sequence>MVLGFFNQVSPQPQSSRWDHPLRAMLSRCLTTGLTTGLTPWLTAATLGSSLFLAATPAQALESINLKPRFLLEEPLTLDVLESFVKDGKKTDDLQVLLDLMSGFSDLEEIDIRAFFSNVSDVDGALVDRFLISYVGEVVLQEVSLVLDPVNGANPDMWRTLGDALTAAAADDKVSMLEVLQKYEPDSLEVDVRRFTQLQKRLETDVKDLQAIAGVQLSEELSGGLDQFFCGPDSEENQQLLALVNSLTATSDMDTEAALSQVVEIDPKLVDRFISSFFGDIVLRQTALILDPDTAKNVKVEDLKATLGKSINDAAKDGRFSVMEALEFYEPNAVKDNVDKMSGTVQRMQGDLQDFQSLLDLDELANLTVIIQELICAPDTTP</sequence>
<dbReference type="eggNOG" id="COG4188">
    <property type="taxonomic scope" value="Bacteria"/>
</dbReference>
<evidence type="ECO:0000313" key="3">
    <source>
        <dbReference type="Proteomes" id="UP000034681"/>
    </source>
</evidence>
<evidence type="ECO:0000259" key="1">
    <source>
        <dbReference type="Pfam" id="PF07176"/>
    </source>
</evidence>
<dbReference type="RefSeq" id="WP_017713153.1">
    <property type="nucleotide sequence ID" value="NZ_KB235939.1"/>
</dbReference>
<dbReference type="Pfam" id="PF07176">
    <property type="entry name" value="DUF1400"/>
    <property type="match status" value="2"/>
</dbReference>
<gene>
    <name evidence="2" type="ORF">PROH_19970</name>
</gene>
<protein>
    <recommendedName>
        <fullName evidence="1">DUF1400 domain-containing protein</fullName>
    </recommendedName>
</protein>
<keyword evidence="3" id="KW-1185">Reference proteome</keyword>
<name>A0A0M2PTN1_PROHO</name>
<dbReference type="AlphaFoldDB" id="A0A0M2PTN1"/>
<feature type="domain" description="DUF1400" evidence="1">
    <location>
        <begin position="64"/>
        <end position="191"/>
    </location>
</feature>
<evidence type="ECO:0000313" key="2">
    <source>
        <dbReference type="EMBL" id="KKI98028.1"/>
    </source>
</evidence>
<proteinExistence type="predicted"/>